<gene>
    <name evidence="1" type="ORF">HDF16_005218</name>
</gene>
<reference evidence="1 2" key="1">
    <citation type="submission" date="2020-08" db="EMBL/GenBank/DDBJ databases">
        <title>Genomic Encyclopedia of Type Strains, Phase IV (KMG-V): Genome sequencing to study the core and pangenomes of soil and plant-associated prokaryotes.</title>
        <authorList>
            <person name="Whitman W."/>
        </authorList>
    </citation>
    <scope>NUCLEOTIDE SEQUENCE [LARGE SCALE GENOMIC DNA]</scope>
    <source>
        <strain evidence="1 2">M8UP14</strain>
    </source>
</reference>
<organism evidence="1 2">
    <name type="scientific">Granulicella aggregans</name>
    <dbReference type="NCBI Taxonomy" id="474949"/>
    <lineage>
        <taxon>Bacteria</taxon>
        <taxon>Pseudomonadati</taxon>
        <taxon>Acidobacteriota</taxon>
        <taxon>Terriglobia</taxon>
        <taxon>Terriglobales</taxon>
        <taxon>Acidobacteriaceae</taxon>
        <taxon>Granulicella</taxon>
    </lineage>
</organism>
<dbReference type="RefSeq" id="WP_432432282.1">
    <property type="nucleotide sequence ID" value="NZ_JACHIP010000014.1"/>
</dbReference>
<dbReference type="Proteomes" id="UP000540989">
    <property type="component" value="Unassembled WGS sequence"/>
</dbReference>
<sequence>MPIDYERMLQYKTPLRCPDCGEQTFQTDAVLLSPSNLVEAECTNCGHPLTEEEIASQVSSITLGALKDMLAQ</sequence>
<comment type="caution">
    <text evidence="1">The sequence shown here is derived from an EMBL/GenBank/DDBJ whole genome shotgun (WGS) entry which is preliminary data.</text>
</comment>
<keyword evidence="1" id="KW-0251">Elongation factor</keyword>
<proteinExistence type="predicted"/>
<accession>A0A7W8E6A6</accession>
<keyword evidence="2" id="KW-1185">Reference proteome</keyword>
<evidence type="ECO:0000313" key="1">
    <source>
        <dbReference type="EMBL" id="MBB5060482.1"/>
    </source>
</evidence>
<protein>
    <submittedName>
        <fullName evidence="1">Transcription elongation factor Elf1</fullName>
    </submittedName>
</protein>
<keyword evidence="1" id="KW-0648">Protein biosynthesis</keyword>
<dbReference type="GO" id="GO:0003746">
    <property type="term" value="F:translation elongation factor activity"/>
    <property type="evidence" value="ECO:0007669"/>
    <property type="project" value="UniProtKB-KW"/>
</dbReference>
<name>A0A7W8E6A6_9BACT</name>
<dbReference type="EMBL" id="JACHIP010000014">
    <property type="protein sequence ID" value="MBB5060482.1"/>
    <property type="molecule type" value="Genomic_DNA"/>
</dbReference>
<evidence type="ECO:0000313" key="2">
    <source>
        <dbReference type="Proteomes" id="UP000540989"/>
    </source>
</evidence>
<dbReference type="AlphaFoldDB" id="A0A7W8E6A6"/>